<dbReference type="GO" id="GO:0016787">
    <property type="term" value="F:hydrolase activity"/>
    <property type="evidence" value="ECO:0007669"/>
    <property type="project" value="UniProtKB-KW"/>
</dbReference>
<sequence>MKLSSFVHVLGLTLFSYLLLNSLAFGQEEALPSWNSSNTKTAILEYIKDISNTSSPNHIKVEDRIAVFDNDGTLMLEAPQTAESEFTNDYYANWIGKKSDTSFLQGLKRLFSRPSKEESTIGLSLEAYHEAVNRWQKTYKHPRFQRSYSHLVYKPMLELLSLLKENSFTSYISTGSEREFIRGFADTAYGLSPDRIIGSDRQYTYCFSEEGSFLLRQFREPHLNLNEFKAINIQKHIGKRPIFVVGNTDGDIQMLEYSQSSPLPSIQILIRHDDPVKEYSYINGAERVFSLAEKRGWKIVSIQRDWKDVF</sequence>
<evidence type="ECO:0000313" key="1">
    <source>
        <dbReference type="EMBL" id="NMC61915.1"/>
    </source>
</evidence>
<keyword evidence="1" id="KW-0378">Hydrolase</keyword>
<accession>A0A7X9IIS8</accession>
<comment type="caution">
    <text evidence="1">The sequence shown here is derived from an EMBL/GenBank/DDBJ whole genome shotgun (WGS) entry which is preliminary data.</text>
</comment>
<dbReference type="InterPro" id="IPR023214">
    <property type="entry name" value="HAD_sf"/>
</dbReference>
<gene>
    <name evidence="1" type="ORF">GYA55_01970</name>
</gene>
<name>A0A7X9IIS8_9DELT</name>
<organism evidence="1 2">
    <name type="scientific">SAR324 cluster bacterium</name>
    <dbReference type="NCBI Taxonomy" id="2024889"/>
    <lineage>
        <taxon>Bacteria</taxon>
        <taxon>Deltaproteobacteria</taxon>
        <taxon>SAR324 cluster</taxon>
    </lineage>
</organism>
<evidence type="ECO:0000313" key="2">
    <source>
        <dbReference type="Proteomes" id="UP000524246"/>
    </source>
</evidence>
<protein>
    <submittedName>
        <fullName evidence="1">Haloacid dehalogenase-like hydrolase</fullName>
    </submittedName>
</protein>
<reference evidence="1 2" key="1">
    <citation type="journal article" date="2020" name="Biotechnol. Biofuels">
        <title>New insights from the biogas microbiome by comprehensive genome-resolved metagenomics of nearly 1600 species originating from multiple anaerobic digesters.</title>
        <authorList>
            <person name="Campanaro S."/>
            <person name="Treu L."/>
            <person name="Rodriguez-R L.M."/>
            <person name="Kovalovszki A."/>
            <person name="Ziels R.M."/>
            <person name="Maus I."/>
            <person name="Zhu X."/>
            <person name="Kougias P.G."/>
            <person name="Basile A."/>
            <person name="Luo G."/>
            <person name="Schluter A."/>
            <person name="Konstantinidis K.T."/>
            <person name="Angelidaki I."/>
        </authorList>
    </citation>
    <scope>NUCLEOTIDE SEQUENCE [LARGE SCALE GENOMIC DNA]</scope>
    <source>
        <strain evidence="1">AS27yjCOA_65</strain>
    </source>
</reference>
<dbReference type="AlphaFoldDB" id="A0A7X9IIS8"/>
<proteinExistence type="predicted"/>
<dbReference type="Proteomes" id="UP000524246">
    <property type="component" value="Unassembled WGS sequence"/>
</dbReference>
<dbReference type="SUPFAM" id="SSF56784">
    <property type="entry name" value="HAD-like"/>
    <property type="match status" value="1"/>
</dbReference>
<dbReference type="EMBL" id="JAAZON010000079">
    <property type="protein sequence ID" value="NMC61915.1"/>
    <property type="molecule type" value="Genomic_DNA"/>
</dbReference>
<dbReference type="Gene3D" id="3.40.50.1000">
    <property type="entry name" value="HAD superfamily/HAD-like"/>
    <property type="match status" value="1"/>
</dbReference>
<dbReference type="Pfam" id="PF12710">
    <property type="entry name" value="HAD"/>
    <property type="match status" value="1"/>
</dbReference>
<dbReference type="InterPro" id="IPR036412">
    <property type="entry name" value="HAD-like_sf"/>
</dbReference>